<reference evidence="2" key="1">
    <citation type="submission" date="2019-07" db="EMBL/GenBank/DDBJ databases">
        <title>Phylogenomic Reclassification of ATCC Bacillus Strains and Various Taxa within the Genus Bacillus.</title>
        <authorList>
            <person name="Riojas M.A."/>
            <person name="Frank A.M."/>
            <person name="Fenn S.L."/>
            <person name="King S.P."/>
            <person name="Brower S.M."/>
            <person name="Hazbon M.H."/>
        </authorList>
    </citation>
    <scope>NUCLEOTIDE SEQUENCE</scope>
    <source>
        <strain evidence="2">NR-12239</strain>
    </source>
</reference>
<comment type="caution">
    <text evidence="2">The sequence shown here is derived from an EMBL/GenBank/DDBJ whole genome shotgun (WGS) entry which is preliminary data.</text>
</comment>
<name>A0AAJ2DPA7_9BACI</name>
<dbReference type="EMBL" id="VLYX01000083">
    <property type="protein sequence ID" value="MDR4329636.1"/>
    <property type="molecule type" value="Genomic_DNA"/>
</dbReference>
<proteinExistence type="predicted"/>
<keyword evidence="1" id="KW-1133">Transmembrane helix</keyword>
<dbReference type="AlphaFoldDB" id="A0AAJ2DPA7"/>
<protein>
    <submittedName>
        <fullName evidence="2">Uncharacterized protein</fullName>
    </submittedName>
</protein>
<evidence type="ECO:0000256" key="1">
    <source>
        <dbReference type="SAM" id="Phobius"/>
    </source>
</evidence>
<keyword evidence="1" id="KW-0472">Membrane</keyword>
<dbReference type="RefSeq" id="WP_003210296.1">
    <property type="nucleotide sequence ID" value="NZ_CM000744.1"/>
</dbReference>
<evidence type="ECO:0000313" key="2">
    <source>
        <dbReference type="EMBL" id="MDR4329636.1"/>
    </source>
</evidence>
<evidence type="ECO:0000313" key="3">
    <source>
        <dbReference type="Proteomes" id="UP001248134"/>
    </source>
</evidence>
<gene>
    <name evidence="2" type="ORF">FOS08_28630</name>
</gene>
<accession>A0AAJ2DPA7</accession>
<feature type="transmembrane region" description="Helical" evidence="1">
    <location>
        <begin position="7"/>
        <end position="25"/>
    </location>
</feature>
<sequence>MKKKYKFIIGVGIIIFLILLYRFLYSTPILAIRTTIFLNFHPIQAFTGDIHPMKDVNNKIIKSADGKVFYSFPGWESQTGYVCSAAVKKVNSLYKVTFTNP</sequence>
<keyword evidence="1" id="KW-0812">Transmembrane</keyword>
<organism evidence="2 3">
    <name type="scientific">Bacillus pseudomycoides</name>
    <dbReference type="NCBI Taxonomy" id="64104"/>
    <lineage>
        <taxon>Bacteria</taxon>
        <taxon>Bacillati</taxon>
        <taxon>Bacillota</taxon>
        <taxon>Bacilli</taxon>
        <taxon>Bacillales</taxon>
        <taxon>Bacillaceae</taxon>
        <taxon>Bacillus</taxon>
        <taxon>Bacillus cereus group</taxon>
    </lineage>
</organism>
<dbReference type="Proteomes" id="UP001248134">
    <property type="component" value="Unassembled WGS sequence"/>
</dbReference>